<evidence type="ECO:0000313" key="5">
    <source>
        <dbReference type="EMBL" id="TYJ96171.1"/>
    </source>
</evidence>
<dbReference type="Pfam" id="PF00305">
    <property type="entry name" value="Lipoxygenase"/>
    <property type="match status" value="1"/>
</dbReference>
<keyword evidence="1" id="KW-0479">Metal-binding</keyword>
<sequence>MWVTSGHHAAVNFANTLLLDISRIDLESMFPWKIHSPDEEYMGKDIEAAWADEPFMKGAFEKFTGKLKELEGIIDERNADKNLKNRHGAGVAPYRLLKPKSGPGVTGQGVPYSISV</sequence>
<dbReference type="InterPro" id="IPR036226">
    <property type="entry name" value="LipOase_C_sf"/>
</dbReference>
<evidence type="ECO:0000259" key="4">
    <source>
        <dbReference type="PROSITE" id="PS51393"/>
    </source>
</evidence>
<organism evidence="5 6">
    <name type="scientific">Cucumis melo var. makuwa</name>
    <name type="common">Oriental melon</name>
    <dbReference type="NCBI Taxonomy" id="1194695"/>
    <lineage>
        <taxon>Eukaryota</taxon>
        <taxon>Viridiplantae</taxon>
        <taxon>Streptophyta</taxon>
        <taxon>Embryophyta</taxon>
        <taxon>Tracheophyta</taxon>
        <taxon>Spermatophyta</taxon>
        <taxon>Magnoliopsida</taxon>
        <taxon>eudicotyledons</taxon>
        <taxon>Gunneridae</taxon>
        <taxon>Pentapetalae</taxon>
        <taxon>rosids</taxon>
        <taxon>fabids</taxon>
        <taxon>Cucurbitales</taxon>
        <taxon>Cucurbitaceae</taxon>
        <taxon>Benincaseae</taxon>
        <taxon>Cucumis</taxon>
    </lineage>
</organism>
<gene>
    <name evidence="5" type="ORF">E5676_scaffold182G001410</name>
</gene>
<dbReference type="InterPro" id="IPR013819">
    <property type="entry name" value="LipOase_C"/>
</dbReference>
<keyword evidence="2" id="KW-0223">Dioxygenase</keyword>
<evidence type="ECO:0000256" key="2">
    <source>
        <dbReference type="ARBA" id="ARBA00022964"/>
    </source>
</evidence>
<comment type="caution">
    <text evidence="5">The sequence shown here is derived from an EMBL/GenBank/DDBJ whole genome shotgun (WGS) entry which is preliminary data.</text>
</comment>
<dbReference type="GO" id="GO:0016702">
    <property type="term" value="F:oxidoreductase activity, acting on single donors with incorporation of molecular oxygen, incorporation of two atoms of oxygen"/>
    <property type="evidence" value="ECO:0007669"/>
    <property type="project" value="InterPro"/>
</dbReference>
<proteinExistence type="predicted"/>
<dbReference type="Gene3D" id="1.20.245.10">
    <property type="entry name" value="Lipoxygenase-1, Domain 5"/>
    <property type="match status" value="1"/>
</dbReference>
<name>A0A5D3BC39_CUCMM</name>
<dbReference type="GO" id="GO:0046872">
    <property type="term" value="F:metal ion binding"/>
    <property type="evidence" value="ECO:0007669"/>
    <property type="project" value="UniProtKB-KW"/>
</dbReference>
<dbReference type="SUPFAM" id="SSF48484">
    <property type="entry name" value="Lipoxigenase"/>
    <property type="match status" value="1"/>
</dbReference>
<accession>A0A5D3BC39</accession>
<feature type="domain" description="Lipoxygenase" evidence="4">
    <location>
        <begin position="1"/>
        <end position="116"/>
    </location>
</feature>
<dbReference type="PROSITE" id="PS51393">
    <property type="entry name" value="LIPOXYGENASE_3"/>
    <property type="match status" value="1"/>
</dbReference>
<evidence type="ECO:0000313" key="6">
    <source>
        <dbReference type="Proteomes" id="UP000321947"/>
    </source>
</evidence>
<dbReference type="InterPro" id="IPR000907">
    <property type="entry name" value="LipOase"/>
</dbReference>
<dbReference type="GO" id="GO:0034440">
    <property type="term" value="P:lipid oxidation"/>
    <property type="evidence" value="ECO:0007669"/>
    <property type="project" value="InterPro"/>
</dbReference>
<reference evidence="5 6" key="1">
    <citation type="submission" date="2019-08" db="EMBL/GenBank/DDBJ databases">
        <title>Draft genome sequences of two oriental melons (Cucumis melo L. var makuwa).</title>
        <authorList>
            <person name="Kwon S.-Y."/>
        </authorList>
    </citation>
    <scope>NUCLEOTIDE SEQUENCE [LARGE SCALE GENOMIC DNA]</scope>
    <source>
        <strain evidence="6">cv. Chang Bougi</strain>
        <tissue evidence="5">Leaf</tissue>
    </source>
</reference>
<keyword evidence="3" id="KW-0560">Oxidoreductase</keyword>
<dbReference type="AlphaFoldDB" id="A0A5D3BC39"/>
<dbReference type="PANTHER" id="PTHR11771">
    <property type="entry name" value="LIPOXYGENASE"/>
    <property type="match status" value="1"/>
</dbReference>
<dbReference type="Proteomes" id="UP000321947">
    <property type="component" value="Unassembled WGS sequence"/>
</dbReference>
<protein>
    <submittedName>
        <fullName evidence="5">Linoleate 13S-lipoxygenase 2-1</fullName>
    </submittedName>
</protein>
<evidence type="ECO:0000256" key="1">
    <source>
        <dbReference type="ARBA" id="ARBA00022723"/>
    </source>
</evidence>
<evidence type="ECO:0000256" key="3">
    <source>
        <dbReference type="ARBA" id="ARBA00023002"/>
    </source>
</evidence>
<dbReference type="EMBL" id="SSTD01019767">
    <property type="protein sequence ID" value="TYJ96171.1"/>
    <property type="molecule type" value="Genomic_DNA"/>
</dbReference>